<dbReference type="Proteomes" id="UP000292957">
    <property type="component" value="Unassembled WGS sequence"/>
</dbReference>
<accession>A0A4Q9M5Y9</accession>
<evidence type="ECO:0000313" key="1">
    <source>
        <dbReference type="EMBL" id="TBU21212.1"/>
    </source>
</evidence>
<dbReference type="EMBL" id="ML143665">
    <property type="protein sequence ID" value="TBU21212.1"/>
    <property type="molecule type" value="Genomic_DNA"/>
</dbReference>
<gene>
    <name evidence="1" type="ORF">BD311DRAFT_679059</name>
</gene>
<sequence length="203" mass="23501">LFIVLEFTTSLLRRTWRWSGVYVNSQMRQESINAAERSNLPHGDMLLEACTRTLDPGCFHQAVVYLVSLDSDKLFGKFVNGIWKTLQDRYRISSPAFSLPYDIKTPYSALIQHLVERRVRAYYKSEVNFPATRPLRWRILRSTILYAYNLEVTLDDDMMEHGICQISRAGVCRGSQARVGLWGSDVISRRDYGVHTMLHAHEL</sequence>
<feature type="non-terminal residue" evidence="1">
    <location>
        <position position="1"/>
    </location>
</feature>
<organism evidence="1">
    <name type="scientific">Dichomitus squalens</name>
    <dbReference type="NCBI Taxonomy" id="114155"/>
    <lineage>
        <taxon>Eukaryota</taxon>
        <taxon>Fungi</taxon>
        <taxon>Dikarya</taxon>
        <taxon>Basidiomycota</taxon>
        <taxon>Agaricomycotina</taxon>
        <taxon>Agaricomycetes</taxon>
        <taxon>Polyporales</taxon>
        <taxon>Polyporaceae</taxon>
        <taxon>Dichomitus</taxon>
    </lineage>
</organism>
<protein>
    <submittedName>
        <fullName evidence="1">Uncharacterized protein</fullName>
    </submittedName>
</protein>
<name>A0A4Q9M5Y9_9APHY</name>
<proteinExistence type="predicted"/>
<reference evidence="1" key="1">
    <citation type="submission" date="2019-01" db="EMBL/GenBank/DDBJ databases">
        <title>Draft genome sequences of three monokaryotic isolates of the white-rot basidiomycete fungus Dichomitus squalens.</title>
        <authorList>
            <consortium name="DOE Joint Genome Institute"/>
            <person name="Lopez S.C."/>
            <person name="Andreopoulos B."/>
            <person name="Pangilinan J."/>
            <person name="Lipzen A."/>
            <person name="Riley R."/>
            <person name="Ahrendt S."/>
            <person name="Ng V."/>
            <person name="Barry K."/>
            <person name="Daum C."/>
            <person name="Grigoriev I.V."/>
            <person name="Hilden K.S."/>
            <person name="Makela M.R."/>
            <person name="de Vries R.P."/>
        </authorList>
    </citation>
    <scope>NUCLEOTIDE SEQUENCE [LARGE SCALE GENOMIC DNA]</scope>
    <source>
        <strain evidence="1">OM18370.1</strain>
    </source>
</reference>
<dbReference type="AlphaFoldDB" id="A0A4Q9M5Y9"/>